<dbReference type="EMBL" id="OC856003">
    <property type="protein sequence ID" value="CAD7623040.1"/>
    <property type="molecule type" value="Genomic_DNA"/>
</dbReference>
<dbReference type="PANTHER" id="PTHR48465:SF1">
    <property type="entry name" value="PROTEIN SSUH2 HOMOLOG"/>
    <property type="match status" value="1"/>
</dbReference>
<dbReference type="Proteomes" id="UP000759131">
    <property type="component" value="Unassembled WGS sequence"/>
</dbReference>
<evidence type="ECO:0000313" key="2">
    <source>
        <dbReference type="Proteomes" id="UP000759131"/>
    </source>
</evidence>
<protein>
    <submittedName>
        <fullName evidence="1">Uncharacterized protein</fullName>
    </submittedName>
</protein>
<dbReference type="PANTHER" id="PTHR48465">
    <property type="entry name" value="PROTEIN SSUH2 HOMOLOG"/>
    <property type="match status" value="1"/>
</dbReference>
<gene>
    <name evidence="1" type="ORF">OSB1V03_LOCUS3501</name>
</gene>
<organism evidence="1">
    <name type="scientific">Medioppia subpectinata</name>
    <dbReference type="NCBI Taxonomy" id="1979941"/>
    <lineage>
        <taxon>Eukaryota</taxon>
        <taxon>Metazoa</taxon>
        <taxon>Ecdysozoa</taxon>
        <taxon>Arthropoda</taxon>
        <taxon>Chelicerata</taxon>
        <taxon>Arachnida</taxon>
        <taxon>Acari</taxon>
        <taxon>Acariformes</taxon>
        <taxon>Sarcoptiformes</taxon>
        <taxon>Oribatida</taxon>
        <taxon>Brachypylina</taxon>
        <taxon>Oppioidea</taxon>
        <taxon>Oppiidae</taxon>
        <taxon>Medioppia</taxon>
    </lineage>
</organism>
<dbReference type="AlphaFoldDB" id="A0A7R9KHF9"/>
<name>A0A7R9KHF9_9ACAR</name>
<reference evidence="1" key="1">
    <citation type="submission" date="2020-11" db="EMBL/GenBank/DDBJ databases">
        <authorList>
            <person name="Tran Van P."/>
        </authorList>
    </citation>
    <scope>NUCLEOTIDE SEQUENCE</scope>
</reference>
<sequence length="133" mass="15224">MQPIVITPGIVLILKFRRTKVIYRSGNIRPCLPRGQTHDECTNLCVLNKTNHCDDYVLDKASTSVADHQIKSVTGEVVFEEEQHRRHRVRLIPIATIHFLWKGAADQYSVYGQERRVHAPHYPQTCCCGCVIL</sequence>
<evidence type="ECO:0000313" key="1">
    <source>
        <dbReference type="EMBL" id="CAD7623040.1"/>
    </source>
</evidence>
<dbReference type="OrthoDB" id="3355217at2759"/>
<keyword evidence="2" id="KW-1185">Reference proteome</keyword>
<dbReference type="EMBL" id="CAJPIZ010001428">
    <property type="protein sequence ID" value="CAG2103470.1"/>
    <property type="molecule type" value="Genomic_DNA"/>
</dbReference>
<proteinExistence type="predicted"/>
<accession>A0A7R9KHF9</accession>
<dbReference type="InterPro" id="IPR052789">
    <property type="entry name" value="SSUH2_homolog"/>
</dbReference>